<reference evidence="3" key="1">
    <citation type="journal article" date="2012" name="PLoS Negl. Trop. Dis.">
        <title>A systematically improved high quality genome and transcriptome of the human blood fluke Schistosoma mansoni.</title>
        <authorList>
            <person name="Protasio A.V."/>
            <person name="Tsai I.J."/>
            <person name="Babbage A."/>
            <person name="Nichol S."/>
            <person name="Hunt M."/>
            <person name="Aslett M.A."/>
            <person name="De Silva N."/>
            <person name="Velarde G.S."/>
            <person name="Anderson T.J."/>
            <person name="Clark R.C."/>
            <person name="Davidson C."/>
            <person name="Dillon G.P."/>
            <person name="Holroyd N.E."/>
            <person name="LoVerde P.T."/>
            <person name="Lloyd C."/>
            <person name="McQuillan J."/>
            <person name="Oliveira G."/>
            <person name="Otto T.D."/>
            <person name="Parker-Manuel S.J."/>
            <person name="Quail M.A."/>
            <person name="Wilson R.A."/>
            <person name="Zerlotini A."/>
            <person name="Dunne D.W."/>
            <person name="Berriman M."/>
        </authorList>
    </citation>
    <scope>NUCLEOTIDE SEQUENCE [LARGE SCALE GENOMIC DNA]</scope>
    <source>
        <strain evidence="3">Puerto Rican</strain>
    </source>
</reference>
<feature type="region of interest" description="Disordered" evidence="2">
    <location>
        <begin position="267"/>
        <end position="292"/>
    </location>
</feature>
<name>A0A3Q0KRI8_SCHMA</name>
<dbReference type="InParanoid" id="A0A3Q0KRI8"/>
<dbReference type="Proteomes" id="UP000008854">
    <property type="component" value="Unassembled WGS sequence"/>
</dbReference>
<reference evidence="4" key="2">
    <citation type="submission" date="2018-12" db="UniProtKB">
        <authorList>
            <consortium name="WormBaseParasite"/>
        </authorList>
    </citation>
    <scope>IDENTIFICATION</scope>
    <source>
        <strain evidence="4">Puerto Rican</strain>
    </source>
</reference>
<feature type="compositionally biased region" description="Polar residues" evidence="2">
    <location>
        <begin position="267"/>
        <end position="281"/>
    </location>
</feature>
<evidence type="ECO:0000256" key="1">
    <source>
        <dbReference type="SAM" id="Coils"/>
    </source>
</evidence>
<sequence length="675" mass="79223">MEGLPMLFQETVSLIKEHFWSRSALALSKEDFKEKLDYNDKAFDLFTEILKFRSILKPCVTKLYKFCSFTLLPSFKSEFVFLFYVSLLGMETFGENGLRHFLCCMKVQYCKEFLRFLCSSEVMHELKSEWIHVYDESFVDKFLIEPLVRWTPVFIAFRKSLESEKSTFDHKKTTEVQPFRLTQPKPRSIPIPDIIPKMHKMRDPPLSTYNQPPEISLLLMEKNKNRHQIEKLKIQSDRLKPRCADIIYGDEKITNNQNECDFKDDSTVNIEDTSNNKSMMNPSVKLESQRTSSNKRDYLSVLNKTAVVNTNAVSILREWKLYSDREREQRQKLCELESGAFTNAAYNSWKQEEEMKIKLNQLKQMERNRLNVMISHEASSTAKFDLCCKRKIAANKLRNEKRAKLLEFLNKKKLQQDKVNKVAKEVASSHENAKIAKKKLMEEKKKSASEILKESKQLLDEAVIKAQEEKRMKKELIRQIQAEELSAIMTKSRNIKQIDLTNTPGHGLLNEMSIIELRERLNQLKINKQRELEEKRDAIINDKEQKTKVLLELLTRIGKHRSVKTIAAARKMVNNGEDTLINNCKVTKEEIYKNDPSLQQMLDYLSKQKEERQRYAKSDQSKKFGKYVNKGVKNKENESLKTFWDELERQREQRSCIETEATHHPSEHLITSLTA</sequence>
<dbReference type="STRING" id="6183.A0A3Q0KRI8"/>
<organism evidence="3 4">
    <name type="scientific">Schistosoma mansoni</name>
    <name type="common">Blood fluke</name>
    <dbReference type="NCBI Taxonomy" id="6183"/>
    <lineage>
        <taxon>Eukaryota</taxon>
        <taxon>Metazoa</taxon>
        <taxon>Spiralia</taxon>
        <taxon>Lophotrochozoa</taxon>
        <taxon>Platyhelminthes</taxon>
        <taxon>Trematoda</taxon>
        <taxon>Digenea</taxon>
        <taxon>Strigeidida</taxon>
        <taxon>Schistosomatoidea</taxon>
        <taxon>Schistosomatidae</taxon>
        <taxon>Schistosoma</taxon>
    </lineage>
</organism>
<feature type="coiled-coil region" evidence="1">
    <location>
        <begin position="430"/>
        <end position="486"/>
    </location>
</feature>
<accession>A0A3Q0KRI8</accession>
<dbReference type="AlphaFoldDB" id="A0A3Q0KRI8"/>
<evidence type="ECO:0000313" key="3">
    <source>
        <dbReference type="Proteomes" id="UP000008854"/>
    </source>
</evidence>
<dbReference type="WBParaSite" id="Smp_160170.1">
    <property type="protein sequence ID" value="Smp_160170.1"/>
    <property type="gene ID" value="Smp_160170"/>
</dbReference>
<dbReference type="PANTHER" id="PTHR34649">
    <property type="entry name" value="CILIA- AND FLAGELLA-ASSOCIATED PROTEIN 99"/>
    <property type="match status" value="1"/>
</dbReference>
<dbReference type="ExpressionAtlas" id="A0A3Q0KRI8">
    <property type="expression patterns" value="baseline"/>
</dbReference>
<keyword evidence="1" id="KW-0175">Coiled coil</keyword>
<protein>
    <submittedName>
        <fullName evidence="4">Cilia-and flagella-associated protein</fullName>
    </submittedName>
</protein>
<proteinExistence type="predicted"/>
<dbReference type="PANTHER" id="PTHR34649:SF1">
    <property type="entry name" value="CILIA- AND FLAGELLA-ASSOCIATED PROTEIN 99"/>
    <property type="match status" value="1"/>
</dbReference>
<feature type="coiled-coil region" evidence="1">
    <location>
        <begin position="514"/>
        <end position="541"/>
    </location>
</feature>
<evidence type="ECO:0000256" key="2">
    <source>
        <dbReference type="SAM" id="MobiDB-lite"/>
    </source>
</evidence>
<keyword evidence="3" id="KW-1185">Reference proteome</keyword>
<dbReference type="InterPro" id="IPR039341">
    <property type="entry name" value="CFAP99"/>
</dbReference>
<evidence type="ECO:0000313" key="4">
    <source>
        <dbReference type="WBParaSite" id="Smp_160170.1"/>
    </source>
</evidence>